<organism evidence="1 2">
    <name type="scientific">Paludisphaera borealis</name>
    <dbReference type="NCBI Taxonomy" id="1387353"/>
    <lineage>
        <taxon>Bacteria</taxon>
        <taxon>Pseudomonadati</taxon>
        <taxon>Planctomycetota</taxon>
        <taxon>Planctomycetia</taxon>
        <taxon>Isosphaerales</taxon>
        <taxon>Isosphaeraceae</taxon>
        <taxon>Paludisphaera</taxon>
    </lineage>
</organism>
<dbReference type="Proteomes" id="UP000186309">
    <property type="component" value="Chromosome"/>
</dbReference>
<evidence type="ECO:0000313" key="2">
    <source>
        <dbReference type="Proteomes" id="UP000186309"/>
    </source>
</evidence>
<evidence type="ECO:0000313" key="1">
    <source>
        <dbReference type="EMBL" id="APW59302.1"/>
    </source>
</evidence>
<dbReference type="InterPro" id="IPR006311">
    <property type="entry name" value="TAT_signal"/>
</dbReference>
<keyword evidence="2" id="KW-1185">Reference proteome</keyword>
<dbReference type="RefSeq" id="WP_076343501.1">
    <property type="nucleotide sequence ID" value="NZ_CP019082.1"/>
</dbReference>
<dbReference type="InterPro" id="IPR011447">
    <property type="entry name" value="DUF1552"/>
</dbReference>
<protein>
    <recommendedName>
        <fullName evidence="3">DUF1552 domain-containing protein</fullName>
    </recommendedName>
</protein>
<dbReference type="OrthoDB" id="9146593at2"/>
<reference evidence="2" key="1">
    <citation type="submission" date="2016-12" db="EMBL/GenBank/DDBJ databases">
        <title>Comparative genomics of four Isosphaeraceae planctomycetes: a common pool of plasmids and glycoside hydrolase genes.</title>
        <authorList>
            <person name="Ivanova A."/>
        </authorList>
    </citation>
    <scope>NUCLEOTIDE SEQUENCE [LARGE SCALE GENOMIC DNA]</scope>
    <source>
        <strain evidence="2">PX4</strain>
    </source>
</reference>
<gene>
    <name evidence="1" type="ORF">BSF38_00719</name>
</gene>
<dbReference type="Pfam" id="PF07586">
    <property type="entry name" value="HXXSHH"/>
    <property type="match status" value="1"/>
</dbReference>
<accession>A0A1U7CK44</accession>
<dbReference type="AlphaFoldDB" id="A0A1U7CK44"/>
<dbReference type="EMBL" id="CP019082">
    <property type="protein sequence ID" value="APW59302.1"/>
    <property type="molecule type" value="Genomic_DNA"/>
</dbReference>
<sequence>MARTRNRRDFLRELGVSAAALPFAMNLPSLGFAAEPMRKKRLVVMFSPNGVIPSAFWPDEAGKDFKFKESLTPLEPFKDRTMILHGVCDKVRGDGDNHMRGMGCLLTGIELFPGNIQGGSDTPAGWASGLSIDQEIKRKLQSDPKTRTRFGSLEFGVMVPERADTWTRMVYDGPNKPVAPIDNPYQMFAKLYGRMKDQETLKSILDDVQSDLKTLEAAVSVEDRRILEEHATFVREMEQELKSEPVAGAGASHAVPEIEQGIKEENDNIPKISKTQIELMVQSFSADFARVATLQYTNSVGGAKMHWIGVNEGHHELSHNPDSDKASVEKLTKINKWFCEQLAYLTKRLAETPEPGGPGSLLDNTTIIWTNELGKGNSHTLDDIPFVLVGNGLDFKMGQSIKFPKVPHNRLLLSIAHGMGHEITKFGNPDHCGAGPLTGLS</sequence>
<proteinExistence type="predicted"/>
<evidence type="ECO:0008006" key="3">
    <source>
        <dbReference type="Google" id="ProtNLM"/>
    </source>
</evidence>
<name>A0A1U7CK44_9BACT</name>
<dbReference type="STRING" id="1387353.BSF38_00719"/>
<dbReference type="KEGG" id="pbor:BSF38_00719"/>
<dbReference type="PROSITE" id="PS51318">
    <property type="entry name" value="TAT"/>
    <property type="match status" value="1"/>
</dbReference>